<dbReference type="Gene3D" id="3.30.200.20">
    <property type="entry name" value="Phosphorylase Kinase, domain 1"/>
    <property type="match status" value="1"/>
</dbReference>
<keyword evidence="2" id="KW-1185">Reference proteome</keyword>
<name>A0ABD3ENH0_9LAMI</name>
<protein>
    <submittedName>
        <fullName evidence="1">Uncharacterized protein</fullName>
    </submittedName>
</protein>
<evidence type="ECO:0000313" key="2">
    <source>
        <dbReference type="Proteomes" id="UP001632038"/>
    </source>
</evidence>
<dbReference type="Proteomes" id="UP001632038">
    <property type="component" value="Unassembled WGS sequence"/>
</dbReference>
<dbReference type="EMBL" id="JAVIJP010000001">
    <property type="protein sequence ID" value="KAL3655963.1"/>
    <property type="molecule type" value="Genomic_DNA"/>
</dbReference>
<proteinExistence type="predicted"/>
<accession>A0ABD3ENH0</accession>
<sequence length="93" mass="10369">MEMMDECGSEKVAAGEEAITHLIHQIVEVDGSPSYRIERKLGKGQVFVGCQINPSNPNERTSPGAVEVALKLEHSSNERCNYNGLPHEWQVYK</sequence>
<dbReference type="AlphaFoldDB" id="A0ABD3ENH0"/>
<evidence type="ECO:0000313" key="1">
    <source>
        <dbReference type="EMBL" id="KAL3655963.1"/>
    </source>
</evidence>
<organism evidence="1 2">
    <name type="scientific">Castilleja foliolosa</name>
    <dbReference type="NCBI Taxonomy" id="1961234"/>
    <lineage>
        <taxon>Eukaryota</taxon>
        <taxon>Viridiplantae</taxon>
        <taxon>Streptophyta</taxon>
        <taxon>Embryophyta</taxon>
        <taxon>Tracheophyta</taxon>
        <taxon>Spermatophyta</taxon>
        <taxon>Magnoliopsida</taxon>
        <taxon>eudicotyledons</taxon>
        <taxon>Gunneridae</taxon>
        <taxon>Pentapetalae</taxon>
        <taxon>asterids</taxon>
        <taxon>lamiids</taxon>
        <taxon>Lamiales</taxon>
        <taxon>Orobanchaceae</taxon>
        <taxon>Pedicularideae</taxon>
        <taxon>Castillejinae</taxon>
        <taxon>Castilleja</taxon>
    </lineage>
</organism>
<reference evidence="2" key="1">
    <citation type="journal article" date="2024" name="IScience">
        <title>Strigolactones Initiate the Formation of Haustorium-like Structures in Castilleja.</title>
        <authorList>
            <person name="Buerger M."/>
            <person name="Peterson D."/>
            <person name="Chory J."/>
        </authorList>
    </citation>
    <scope>NUCLEOTIDE SEQUENCE [LARGE SCALE GENOMIC DNA]</scope>
</reference>
<comment type="caution">
    <text evidence="1">The sequence shown here is derived from an EMBL/GenBank/DDBJ whole genome shotgun (WGS) entry which is preliminary data.</text>
</comment>
<gene>
    <name evidence="1" type="ORF">CASFOL_000359</name>
</gene>